<gene>
    <name evidence="1" type="ORF">QNH24_18365</name>
</gene>
<dbReference type="Proteomes" id="UP001178322">
    <property type="component" value="Chromosome"/>
</dbReference>
<dbReference type="RefSeq" id="WP_283868961.1">
    <property type="nucleotide sequence ID" value="NZ_CP126101.1"/>
</dbReference>
<dbReference type="EMBL" id="CP126101">
    <property type="protein sequence ID" value="WHY50277.1"/>
    <property type="molecule type" value="Genomic_DNA"/>
</dbReference>
<organism evidence="1 2">
    <name type="scientific">Lysinibacillus pakistanensis</name>
    <dbReference type="NCBI Taxonomy" id="759811"/>
    <lineage>
        <taxon>Bacteria</taxon>
        <taxon>Bacillati</taxon>
        <taxon>Bacillota</taxon>
        <taxon>Bacilli</taxon>
        <taxon>Bacillales</taxon>
        <taxon>Bacillaceae</taxon>
        <taxon>Lysinibacillus</taxon>
    </lineage>
</organism>
<sequence length="82" mass="9669">MTIVNMRNGIPIVQSVTKVKQPQNRLWTAIPNPFTKYIEMSMTVDGCEASVIMPYKNEWVQQYIKEGWHTKKVWDVDERRNA</sequence>
<reference evidence="1" key="1">
    <citation type="submission" date="2023-05" db="EMBL/GenBank/DDBJ databases">
        <title>Comparative genomics of Bacillaceae isolates and their secondary metabolite potential.</title>
        <authorList>
            <person name="Song L."/>
            <person name="Nielsen L.J."/>
            <person name="Mohite O."/>
            <person name="Xu X."/>
            <person name="Weber T."/>
            <person name="Kovacs A.T."/>
        </authorList>
    </citation>
    <scope>NUCLEOTIDE SEQUENCE</scope>
    <source>
        <strain evidence="1">LY1</strain>
    </source>
</reference>
<accession>A0AAX3WT17</accession>
<proteinExistence type="predicted"/>
<evidence type="ECO:0000313" key="2">
    <source>
        <dbReference type="Proteomes" id="UP001178322"/>
    </source>
</evidence>
<evidence type="ECO:0000313" key="1">
    <source>
        <dbReference type="EMBL" id="WHY50277.1"/>
    </source>
</evidence>
<name>A0AAX3WT17_9BACI</name>
<dbReference type="AlphaFoldDB" id="A0AAX3WT17"/>
<protein>
    <submittedName>
        <fullName evidence="1">Uncharacterized protein</fullName>
    </submittedName>
</protein>